<feature type="signal peptide" evidence="2">
    <location>
        <begin position="1"/>
        <end position="33"/>
    </location>
</feature>
<keyword evidence="4" id="KW-1185">Reference proteome</keyword>
<evidence type="ECO:0000256" key="2">
    <source>
        <dbReference type="SAM" id="SignalP"/>
    </source>
</evidence>
<reference evidence="4" key="1">
    <citation type="journal article" date="2019" name="Int. J. Syst. Evol. Microbiol.">
        <title>The Global Catalogue of Microorganisms (GCM) 10K type strain sequencing project: providing services to taxonomists for standard genome sequencing and annotation.</title>
        <authorList>
            <consortium name="The Broad Institute Genomics Platform"/>
            <consortium name="The Broad Institute Genome Sequencing Center for Infectious Disease"/>
            <person name="Wu L."/>
            <person name="Ma J."/>
        </authorList>
    </citation>
    <scope>NUCLEOTIDE SEQUENCE [LARGE SCALE GENOMIC DNA]</scope>
    <source>
        <strain evidence="4">CGMCC 4.7643</strain>
    </source>
</reference>
<evidence type="ECO:0000313" key="4">
    <source>
        <dbReference type="Proteomes" id="UP001597419"/>
    </source>
</evidence>
<dbReference type="RefSeq" id="WP_345395175.1">
    <property type="nucleotide sequence ID" value="NZ_BAABHG010000007.1"/>
</dbReference>
<feature type="chain" id="PRO_5045890743" evidence="2">
    <location>
        <begin position="34"/>
        <end position="69"/>
    </location>
</feature>
<keyword evidence="2" id="KW-0732">Signal</keyword>
<gene>
    <name evidence="3" type="ORF">ACFSYJ_06440</name>
</gene>
<evidence type="ECO:0000256" key="1">
    <source>
        <dbReference type="SAM" id="Phobius"/>
    </source>
</evidence>
<dbReference type="EMBL" id="JBHUKU010000003">
    <property type="protein sequence ID" value="MFD2458225.1"/>
    <property type="molecule type" value="Genomic_DNA"/>
</dbReference>
<keyword evidence="1" id="KW-0472">Membrane</keyword>
<protein>
    <submittedName>
        <fullName evidence="3">Uncharacterized protein</fullName>
    </submittedName>
</protein>
<keyword evidence="1" id="KW-1133">Transmembrane helix</keyword>
<organism evidence="3 4">
    <name type="scientific">Amycolatopsis samaneae</name>
    <dbReference type="NCBI Taxonomy" id="664691"/>
    <lineage>
        <taxon>Bacteria</taxon>
        <taxon>Bacillati</taxon>
        <taxon>Actinomycetota</taxon>
        <taxon>Actinomycetes</taxon>
        <taxon>Pseudonocardiales</taxon>
        <taxon>Pseudonocardiaceae</taxon>
        <taxon>Amycolatopsis</taxon>
    </lineage>
</organism>
<proteinExistence type="predicted"/>
<evidence type="ECO:0000313" key="3">
    <source>
        <dbReference type="EMBL" id="MFD2458225.1"/>
    </source>
</evidence>
<feature type="transmembrane region" description="Helical" evidence="1">
    <location>
        <begin position="43"/>
        <end position="64"/>
    </location>
</feature>
<keyword evidence="1" id="KW-0812">Transmembrane</keyword>
<comment type="caution">
    <text evidence="3">The sequence shown here is derived from an EMBL/GenBank/DDBJ whole genome shotgun (WGS) entry which is preliminary data.</text>
</comment>
<name>A0ABW5GD35_9PSEU</name>
<dbReference type="Proteomes" id="UP001597419">
    <property type="component" value="Unassembled WGS sequence"/>
</dbReference>
<sequence>MSKHNESGQVQRRGGAVAALLWLVLLASGAANAAGTAIGLDETMRMIAGGVAVVCIAGLVTYYARRKAD</sequence>
<accession>A0ABW5GD35</accession>